<dbReference type="Proteomes" id="UP001162501">
    <property type="component" value="Chromosome 2"/>
</dbReference>
<name>A0AC59YRZ2_RANTA</name>
<sequence length="233" mass="26274">MMSPEPPWNLFFSRPRTSSICTGPPDSVCQMTEQGLLSKRKPTPDFQRHLNAENYYEEQIKLDQRTGEVREGRLQGPLRGLVPAGTQLAKEAGLGTTSEADGSWRSGIWQPRRIEWKERVRVFQREEQFASTEQSTADRVAETAEMCHITLAEPGSPRSRGKPGLCLWRLRGSHCATLLPASRDLVCFLDHRGSTPISAFIFMWPPPSAHVSLRFQIYPLKKDVSHTGLESTL</sequence>
<reference evidence="1" key="1">
    <citation type="submission" date="2023-05" db="EMBL/GenBank/DDBJ databases">
        <authorList>
            <consortium name="ELIXIR-Norway"/>
        </authorList>
    </citation>
    <scope>NUCLEOTIDE SEQUENCE</scope>
</reference>
<organism evidence="1 2">
    <name type="scientific">Rangifer tarandus platyrhynchus</name>
    <name type="common">Svalbard reindeer</name>
    <dbReference type="NCBI Taxonomy" id="3082113"/>
    <lineage>
        <taxon>Eukaryota</taxon>
        <taxon>Metazoa</taxon>
        <taxon>Chordata</taxon>
        <taxon>Craniata</taxon>
        <taxon>Vertebrata</taxon>
        <taxon>Euteleostomi</taxon>
        <taxon>Mammalia</taxon>
        <taxon>Eutheria</taxon>
        <taxon>Laurasiatheria</taxon>
        <taxon>Artiodactyla</taxon>
        <taxon>Ruminantia</taxon>
        <taxon>Pecora</taxon>
        <taxon>Cervidae</taxon>
        <taxon>Odocoileinae</taxon>
        <taxon>Rangifer</taxon>
    </lineage>
</organism>
<reference evidence="1" key="2">
    <citation type="submission" date="2025-03" db="EMBL/GenBank/DDBJ databases">
        <authorList>
            <consortium name="ELIXIR-Norway"/>
            <consortium name="Elixir Norway"/>
        </authorList>
    </citation>
    <scope>NUCLEOTIDE SEQUENCE</scope>
</reference>
<evidence type="ECO:0000313" key="1">
    <source>
        <dbReference type="EMBL" id="CAM9942046.1"/>
    </source>
</evidence>
<accession>A0AC59YRZ2</accession>
<evidence type="ECO:0000313" key="2">
    <source>
        <dbReference type="Proteomes" id="UP001162501"/>
    </source>
</evidence>
<dbReference type="EMBL" id="OX596086">
    <property type="protein sequence ID" value="CAM9942046.1"/>
    <property type="molecule type" value="Genomic_DNA"/>
</dbReference>
<gene>
    <name evidence="1" type="ORF">MRATA1EN22A_LOCUS9699</name>
</gene>
<protein>
    <submittedName>
        <fullName evidence="1">Uncharacterized protein</fullName>
    </submittedName>
</protein>
<proteinExistence type="predicted"/>